<dbReference type="Gene3D" id="1.20.50.20">
    <property type="entry name" value="DnaG, RNA polymerase domain, helical bundle"/>
    <property type="match status" value="1"/>
</dbReference>
<dbReference type="InterPro" id="IPR037068">
    <property type="entry name" value="DNA_primase_core_N_sf"/>
</dbReference>
<comment type="cofactor">
    <cofactor evidence="12 13 14">
        <name>Zn(2+)</name>
        <dbReference type="ChEBI" id="CHEBI:29105"/>
    </cofactor>
    <text evidence="12 13 14">Binds 1 zinc ion per monomer.</text>
</comment>
<dbReference type="Gene3D" id="3.40.1360.10">
    <property type="match status" value="1"/>
</dbReference>
<keyword evidence="18" id="KW-1185">Reference proteome</keyword>
<evidence type="ECO:0000256" key="3">
    <source>
        <dbReference type="ARBA" id="ARBA00022679"/>
    </source>
</evidence>
<dbReference type="GO" id="GO:0003677">
    <property type="term" value="F:DNA binding"/>
    <property type="evidence" value="ECO:0007669"/>
    <property type="project" value="UniProtKB-KW"/>
</dbReference>
<evidence type="ECO:0000256" key="12">
    <source>
        <dbReference type="HAMAP-Rule" id="MF_00974"/>
    </source>
</evidence>
<comment type="caution">
    <text evidence="17">The sequence shown here is derived from an EMBL/GenBank/DDBJ whole genome shotgun (WGS) entry which is preliminary data.</text>
</comment>
<dbReference type="FunFam" id="3.40.1360.10:FF:000002">
    <property type="entry name" value="DNA primase"/>
    <property type="match status" value="1"/>
</dbReference>
<dbReference type="EC" id="2.7.7.101" evidence="12"/>
<keyword evidence="5 12" id="KW-0235">DNA replication</keyword>
<dbReference type="Pfam" id="PF10410">
    <property type="entry name" value="DnaB_bind"/>
    <property type="match status" value="1"/>
</dbReference>
<evidence type="ECO:0000256" key="4">
    <source>
        <dbReference type="ARBA" id="ARBA00022695"/>
    </source>
</evidence>
<evidence type="ECO:0000256" key="6">
    <source>
        <dbReference type="ARBA" id="ARBA00022723"/>
    </source>
</evidence>
<evidence type="ECO:0000313" key="17">
    <source>
        <dbReference type="EMBL" id="ODB97092.1"/>
    </source>
</evidence>
<keyword evidence="9" id="KW-0460">Magnesium</keyword>
<dbReference type="FunFam" id="3.90.980.10:FF:000001">
    <property type="entry name" value="DNA primase"/>
    <property type="match status" value="1"/>
</dbReference>
<evidence type="ECO:0000256" key="2">
    <source>
        <dbReference type="ARBA" id="ARBA00022515"/>
    </source>
</evidence>
<comment type="catalytic activity">
    <reaction evidence="12">
        <text>ssDNA + n NTP = ssDNA/pppN(pN)n-1 hybrid + (n-1) diphosphate.</text>
        <dbReference type="EC" id="2.7.7.101"/>
    </reaction>
</comment>
<dbReference type="SMART" id="SM00400">
    <property type="entry name" value="ZnF_CHCC"/>
    <property type="match status" value="1"/>
</dbReference>
<dbReference type="GO" id="GO:0000428">
    <property type="term" value="C:DNA-directed RNA polymerase complex"/>
    <property type="evidence" value="ECO:0007669"/>
    <property type="project" value="UniProtKB-KW"/>
</dbReference>
<dbReference type="RefSeq" id="WP_069004808.1">
    <property type="nucleotide sequence ID" value="NZ_LVJX01000005.1"/>
</dbReference>
<dbReference type="PANTHER" id="PTHR30313">
    <property type="entry name" value="DNA PRIMASE"/>
    <property type="match status" value="1"/>
</dbReference>
<dbReference type="SMART" id="SM00766">
    <property type="entry name" value="DnaG_DnaB_bind"/>
    <property type="match status" value="1"/>
</dbReference>
<dbReference type="CDD" id="cd03364">
    <property type="entry name" value="TOPRIM_DnaG_primases"/>
    <property type="match status" value="1"/>
</dbReference>
<dbReference type="PANTHER" id="PTHR30313:SF2">
    <property type="entry name" value="DNA PRIMASE"/>
    <property type="match status" value="1"/>
</dbReference>
<feature type="region of interest" description="Disordered" evidence="15">
    <location>
        <begin position="421"/>
        <end position="444"/>
    </location>
</feature>
<comment type="similarity">
    <text evidence="12 13">Belongs to the DnaG primase family.</text>
</comment>
<protein>
    <recommendedName>
        <fullName evidence="12 13">DNA primase</fullName>
        <ecNumber evidence="12">2.7.7.101</ecNumber>
    </recommendedName>
</protein>
<evidence type="ECO:0000256" key="14">
    <source>
        <dbReference type="PIRSR" id="PIRSR002811-1"/>
    </source>
</evidence>
<feature type="domain" description="Toprim" evidence="16">
    <location>
        <begin position="256"/>
        <end position="338"/>
    </location>
</feature>
<dbReference type="GO" id="GO:1990077">
    <property type="term" value="C:primosome complex"/>
    <property type="evidence" value="ECO:0007669"/>
    <property type="project" value="UniProtKB-KW"/>
</dbReference>
<evidence type="ECO:0000256" key="9">
    <source>
        <dbReference type="ARBA" id="ARBA00022842"/>
    </source>
</evidence>
<dbReference type="InterPro" id="IPR006171">
    <property type="entry name" value="TOPRIM_dom"/>
</dbReference>
<dbReference type="Pfam" id="PF13155">
    <property type="entry name" value="Toprim_2"/>
    <property type="match status" value="1"/>
</dbReference>
<dbReference type="NCBIfam" id="TIGR01391">
    <property type="entry name" value="dnaG"/>
    <property type="match status" value="1"/>
</dbReference>
<keyword evidence="3 12" id="KW-0808">Transferase</keyword>
<comment type="subunit">
    <text evidence="12">Monomer. Interacts with DnaB.</text>
</comment>
<dbReference type="GO" id="GO:0008270">
    <property type="term" value="F:zinc ion binding"/>
    <property type="evidence" value="ECO:0007669"/>
    <property type="project" value="UniProtKB-UniRule"/>
</dbReference>
<evidence type="ECO:0000259" key="16">
    <source>
        <dbReference type="PROSITE" id="PS50880"/>
    </source>
</evidence>
<comment type="domain">
    <text evidence="12">Contains an N-terminal zinc-binding domain, a central core domain that contains the primase activity, and a C-terminal DnaB-binding domain.</text>
</comment>
<evidence type="ECO:0000256" key="15">
    <source>
        <dbReference type="SAM" id="MobiDB-lite"/>
    </source>
</evidence>
<dbReference type="Proteomes" id="UP000094849">
    <property type="component" value="Unassembled WGS sequence"/>
</dbReference>
<dbReference type="AlphaFoldDB" id="A0A1E2URA1"/>
<keyword evidence="7 12" id="KW-0863">Zinc-finger</keyword>
<reference evidence="17 18" key="1">
    <citation type="submission" date="2016-03" db="EMBL/GenBank/DDBJ databases">
        <title>Chemosynthetic sulphur-oxidizing symbionts of marine invertebrate animals are capable of nitrogen fixation.</title>
        <authorList>
            <person name="Petersen J.M."/>
            <person name="Kemper A."/>
            <person name="Gruber-Vodicka H."/>
            <person name="Cardini U."/>
            <person name="Geest Mvander."/>
            <person name="Kleiner M."/>
            <person name="Bulgheresi S."/>
            <person name="Fussmann M."/>
            <person name="Herbold C."/>
            <person name="Seah B.K.B."/>
            <person name="Antony C.Paul."/>
            <person name="Liu D."/>
            <person name="Belitz A."/>
            <person name="Weber M."/>
        </authorList>
    </citation>
    <scope>NUCLEOTIDE SEQUENCE [LARGE SCALE GENOMIC DNA]</scope>
    <source>
        <strain evidence="17">G_D</strain>
    </source>
</reference>
<dbReference type="SMART" id="SM00493">
    <property type="entry name" value="TOPRIM"/>
    <property type="match status" value="1"/>
</dbReference>
<keyword evidence="8 12" id="KW-0862">Zinc</keyword>
<dbReference type="Gene3D" id="1.10.860.10">
    <property type="entry name" value="DNAb Helicase, Chain A"/>
    <property type="match status" value="1"/>
</dbReference>
<dbReference type="InterPro" id="IPR006295">
    <property type="entry name" value="DNA_primase_DnaG"/>
</dbReference>
<keyword evidence="4 12" id="KW-0548">Nucleotidyltransferase</keyword>
<dbReference type="PROSITE" id="PS50880">
    <property type="entry name" value="TOPRIM"/>
    <property type="match status" value="1"/>
</dbReference>
<accession>A0A1E2URA1</accession>
<evidence type="ECO:0000256" key="11">
    <source>
        <dbReference type="ARBA" id="ARBA00023163"/>
    </source>
</evidence>
<organism evidence="17 18">
    <name type="scientific">Candidatus Thiodiazotropha endoloripes</name>
    <dbReference type="NCBI Taxonomy" id="1818881"/>
    <lineage>
        <taxon>Bacteria</taxon>
        <taxon>Pseudomonadati</taxon>
        <taxon>Pseudomonadota</taxon>
        <taxon>Gammaproteobacteria</taxon>
        <taxon>Chromatiales</taxon>
        <taxon>Sedimenticolaceae</taxon>
        <taxon>Candidatus Thiodiazotropha</taxon>
    </lineage>
</organism>
<dbReference type="GO" id="GO:0003899">
    <property type="term" value="F:DNA-directed RNA polymerase activity"/>
    <property type="evidence" value="ECO:0007669"/>
    <property type="project" value="UniProtKB-UniRule"/>
</dbReference>
<gene>
    <name evidence="12" type="primary">dnaG</name>
    <name evidence="17" type="ORF">A3196_10135</name>
</gene>
<feature type="zinc finger region" description="CHC2-type" evidence="12 14">
    <location>
        <begin position="40"/>
        <end position="64"/>
    </location>
</feature>
<evidence type="ECO:0000256" key="1">
    <source>
        <dbReference type="ARBA" id="ARBA00022478"/>
    </source>
</evidence>
<keyword evidence="2 12" id="KW-0639">Primosome</keyword>
<dbReference type="Pfam" id="PF01807">
    <property type="entry name" value="Zn_ribbon_DnaG"/>
    <property type="match status" value="1"/>
</dbReference>
<evidence type="ECO:0000256" key="5">
    <source>
        <dbReference type="ARBA" id="ARBA00022705"/>
    </source>
</evidence>
<dbReference type="Gene3D" id="3.90.580.10">
    <property type="entry name" value="Zinc finger, CHC2-type domain"/>
    <property type="match status" value="1"/>
</dbReference>
<evidence type="ECO:0000256" key="7">
    <source>
        <dbReference type="ARBA" id="ARBA00022771"/>
    </source>
</evidence>
<keyword evidence="10 12" id="KW-0238">DNA-binding</keyword>
<dbReference type="Gene3D" id="3.90.980.10">
    <property type="entry name" value="DNA primase, catalytic core, N-terminal domain"/>
    <property type="match status" value="1"/>
</dbReference>
<dbReference type="HAMAP" id="MF_00974">
    <property type="entry name" value="DNA_primase_DnaG"/>
    <property type="match status" value="1"/>
</dbReference>
<dbReference type="InterPro" id="IPR013173">
    <property type="entry name" value="DNA_primase_DnaG_DnaB-bd_dom"/>
</dbReference>
<dbReference type="SUPFAM" id="SSF117023">
    <property type="entry name" value="DNA primase DnaG, C-terminal domain"/>
    <property type="match status" value="1"/>
</dbReference>
<dbReference type="InterPro" id="IPR019475">
    <property type="entry name" value="DNA_primase_DnaB-bd"/>
</dbReference>
<dbReference type="PIRSF" id="PIRSF002811">
    <property type="entry name" value="DnaG"/>
    <property type="match status" value="1"/>
</dbReference>
<dbReference type="GO" id="GO:0005737">
    <property type="term" value="C:cytoplasm"/>
    <property type="evidence" value="ECO:0007669"/>
    <property type="project" value="TreeGrafter"/>
</dbReference>
<dbReference type="InterPro" id="IPR013264">
    <property type="entry name" value="DNAG_N"/>
</dbReference>
<dbReference type="FunFam" id="3.90.580.10:FF:000001">
    <property type="entry name" value="DNA primase"/>
    <property type="match status" value="1"/>
</dbReference>
<dbReference type="EMBL" id="LVJZ01000003">
    <property type="protein sequence ID" value="ODB97092.1"/>
    <property type="molecule type" value="Genomic_DNA"/>
</dbReference>
<keyword evidence="11 12" id="KW-0804">Transcription</keyword>
<evidence type="ECO:0000256" key="8">
    <source>
        <dbReference type="ARBA" id="ARBA00022833"/>
    </source>
</evidence>
<dbReference type="InterPro" id="IPR036977">
    <property type="entry name" value="DNA_primase_Znf_CHC2"/>
</dbReference>
<dbReference type="InterPro" id="IPR034151">
    <property type="entry name" value="TOPRIM_DnaG_bac"/>
</dbReference>
<dbReference type="SUPFAM" id="SSF57783">
    <property type="entry name" value="Zinc beta-ribbon"/>
    <property type="match status" value="1"/>
</dbReference>
<evidence type="ECO:0000256" key="13">
    <source>
        <dbReference type="PIRNR" id="PIRNR002811"/>
    </source>
</evidence>
<proteinExistence type="inferred from homology"/>
<dbReference type="Pfam" id="PF08275">
    <property type="entry name" value="DNAG_N"/>
    <property type="match status" value="1"/>
</dbReference>
<dbReference type="STRING" id="1818881.A3196_10135"/>
<feature type="compositionally biased region" description="Polar residues" evidence="15">
    <location>
        <begin position="425"/>
        <end position="438"/>
    </location>
</feature>
<dbReference type="InterPro" id="IPR030846">
    <property type="entry name" value="DnaG_bac"/>
</dbReference>
<comment type="function">
    <text evidence="12 13">RNA polymerase that catalyzes the synthesis of short RNA molecules used as primers for DNA polymerase during DNA replication.</text>
</comment>
<dbReference type="GO" id="GO:0006269">
    <property type="term" value="P:DNA replication, synthesis of primer"/>
    <property type="evidence" value="ECO:0007669"/>
    <property type="project" value="UniProtKB-UniRule"/>
</dbReference>
<sequence>MAGKIPTHFIDQLLNRVDIVDVINRRVPLKKAGKEFQACCPFHDEKTPSFTVSPSKQFYHCFGCGAHGSAIGFLMEYDNLGFVEAVEELAQSAGLEVPREGGHEQGPDLRPLYELMENAARFYQHQLKHHAESPAAVDYLKSRGMSGQIAASYGIGFAPPGWDNLTSTLGSDKKTSLERLNKCGLLSESNGKQYDRFRNRIIFPIRDPRGRTIGFGGRVLGDDKPKYLNSPETPLFHKGRELYGLYEARQANREISNLLVVEGYMDVVALAQHNIHNAVATLGTATTHEHLELIFRNCPEVIFCFDGDRAGRDAAWKALNTSLPLMRDGREVRFLFLPQGEDPDTQVRKEGSEAFLRRIEASTPLSEFLLQHLSSQVHMESIDGRAKLAQLAKPHLEKLPKGVFRQMMFERLEELVGLKAGHLDNSPTTPQRKAVNPTPNKPQAPTPIRTAIALLLDHPHLYEVADEVSADWQEWDNPGITILKQLLEIIRTQPTLSKAALIERWRDTDYFAHLNKLAQANYQFDLPGMDQATEFRDALHRLNEQFHKQKRPQLGNIPPSELSEQQLEEIKQRYPGKIQQDENKS</sequence>
<dbReference type="SUPFAM" id="SSF56731">
    <property type="entry name" value="DNA primase core"/>
    <property type="match status" value="1"/>
</dbReference>
<dbReference type="InterPro" id="IPR016136">
    <property type="entry name" value="DNA_helicase_N/primase_C"/>
</dbReference>
<evidence type="ECO:0000256" key="10">
    <source>
        <dbReference type="ARBA" id="ARBA00023125"/>
    </source>
</evidence>
<keyword evidence="6 12" id="KW-0479">Metal-binding</keyword>
<dbReference type="InterPro" id="IPR002694">
    <property type="entry name" value="Znf_CHC2"/>
</dbReference>
<keyword evidence="1 12" id="KW-0240">DNA-directed RNA polymerase</keyword>
<dbReference type="InterPro" id="IPR050219">
    <property type="entry name" value="DnaG_primase"/>
</dbReference>
<dbReference type="Pfam" id="PF08278">
    <property type="entry name" value="DnaG_DnaB_bind"/>
    <property type="match status" value="1"/>
</dbReference>
<evidence type="ECO:0000313" key="18">
    <source>
        <dbReference type="Proteomes" id="UP000094849"/>
    </source>
</evidence>
<name>A0A1E2URA1_9GAMM</name>